<keyword evidence="2" id="KW-0813">Transport</keyword>
<name>A0A7C1AZ14_9BACT</name>
<sequence>MAGMSPINWISRTFLRDRFYFPNLRLSYIWIIWLAFLLGTLVPSHGNSSNAPLQVMVTIPPQKYIVEQIGGSLVKVTTFVPESADPHSFEPTPRIINQLKNTQLFVAVGTLNVERKWLPRFQKMFPHLIVLSMAQALYKETTTTKRAPIFAPEGINPHIWLSPPIVLIHSRALYSVLIKFLPNNVETLEKNTLSWCHRLAQIDLECIKAFAPYQNRAFLVYHPAWFHFARAYDLIQLSVEKEGKNPGQKELAKLIRKISKNNIKTLFVQSKPAPVTAQRLAKQLGLNIRTLNPLSYDWCDIITKAKEAFTQ</sequence>
<dbReference type="GO" id="GO:0046872">
    <property type="term" value="F:metal ion binding"/>
    <property type="evidence" value="ECO:0007669"/>
    <property type="project" value="InterPro"/>
</dbReference>
<evidence type="ECO:0000313" key="5">
    <source>
        <dbReference type="EMBL" id="HDL90528.1"/>
    </source>
</evidence>
<keyword evidence="3" id="KW-0732">Signal</keyword>
<evidence type="ECO:0000256" key="2">
    <source>
        <dbReference type="ARBA" id="ARBA00022448"/>
    </source>
</evidence>
<evidence type="ECO:0000256" key="1">
    <source>
        <dbReference type="ARBA" id="ARBA00011028"/>
    </source>
</evidence>
<dbReference type="EMBL" id="DQZW01000305">
    <property type="protein sequence ID" value="HDL90528.1"/>
    <property type="molecule type" value="Genomic_DNA"/>
</dbReference>
<dbReference type="Gene3D" id="3.40.50.1980">
    <property type="entry name" value="Nitrogenase molybdenum iron protein domain"/>
    <property type="match status" value="2"/>
</dbReference>
<dbReference type="Proteomes" id="UP000886355">
    <property type="component" value="Unassembled WGS sequence"/>
</dbReference>
<dbReference type="AlphaFoldDB" id="A0A7C1AZ14"/>
<proteinExistence type="inferred from homology"/>
<feature type="non-terminal residue" evidence="5">
    <location>
        <position position="311"/>
    </location>
</feature>
<feature type="transmembrane region" description="Helical" evidence="4">
    <location>
        <begin position="20"/>
        <end position="42"/>
    </location>
</feature>
<gene>
    <name evidence="5" type="ORF">ENG14_06460</name>
</gene>
<comment type="similarity">
    <text evidence="1">Belongs to the bacterial solute-binding protein 9 family.</text>
</comment>
<keyword evidence="4" id="KW-1133">Transmembrane helix</keyword>
<evidence type="ECO:0000256" key="4">
    <source>
        <dbReference type="SAM" id="Phobius"/>
    </source>
</evidence>
<organism evidence="5">
    <name type="scientific">Thermodesulforhabdus norvegica</name>
    <dbReference type="NCBI Taxonomy" id="39841"/>
    <lineage>
        <taxon>Bacteria</taxon>
        <taxon>Pseudomonadati</taxon>
        <taxon>Thermodesulfobacteriota</taxon>
        <taxon>Syntrophobacteria</taxon>
        <taxon>Syntrophobacterales</taxon>
        <taxon>Thermodesulforhabdaceae</taxon>
        <taxon>Thermodesulforhabdus</taxon>
    </lineage>
</organism>
<keyword evidence="4" id="KW-0472">Membrane</keyword>
<reference evidence="5" key="1">
    <citation type="journal article" date="2020" name="mSystems">
        <title>Genome- and Community-Level Interaction Insights into Carbon Utilization and Element Cycling Functions of Hydrothermarchaeota in Hydrothermal Sediment.</title>
        <authorList>
            <person name="Zhou Z."/>
            <person name="Liu Y."/>
            <person name="Xu W."/>
            <person name="Pan J."/>
            <person name="Luo Z.H."/>
            <person name="Li M."/>
        </authorList>
    </citation>
    <scope>NUCLEOTIDE SEQUENCE [LARGE SCALE GENOMIC DNA]</scope>
    <source>
        <strain evidence="5">HyVt-19</strain>
    </source>
</reference>
<dbReference type="InterPro" id="IPR050492">
    <property type="entry name" value="Bact_metal-bind_prot9"/>
</dbReference>
<evidence type="ECO:0008006" key="6">
    <source>
        <dbReference type="Google" id="ProtNLM"/>
    </source>
</evidence>
<dbReference type="GO" id="GO:0030001">
    <property type="term" value="P:metal ion transport"/>
    <property type="evidence" value="ECO:0007669"/>
    <property type="project" value="InterPro"/>
</dbReference>
<protein>
    <recommendedName>
        <fullName evidence="6">Zinc transport system substrate-binding protein</fullName>
    </recommendedName>
</protein>
<comment type="caution">
    <text evidence="5">The sequence shown here is derived from an EMBL/GenBank/DDBJ whole genome shotgun (WGS) entry which is preliminary data.</text>
</comment>
<dbReference type="Pfam" id="PF01297">
    <property type="entry name" value="ZnuA"/>
    <property type="match status" value="1"/>
</dbReference>
<dbReference type="SUPFAM" id="SSF53807">
    <property type="entry name" value="Helical backbone' metal receptor"/>
    <property type="match status" value="1"/>
</dbReference>
<dbReference type="PANTHER" id="PTHR42953">
    <property type="entry name" value="HIGH-AFFINITY ZINC UPTAKE SYSTEM PROTEIN ZNUA-RELATED"/>
    <property type="match status" value="1"/>
</dbReference>
<dbReference type="InterPro" id="IPR006127">
    <property type="entry name" value="ZnuA-like"/>
</dbReference>
<accession>A0A7C1AZ14</accession>
<evidence type="ECO:0000256" key="3">
    <source>
        <dbReference type="ARBA" id="ARBA00022729"/>
    </source>
</evidence>
<keyword evidence="4" id="KW-0812">Transmembrane</keyword>
<dbReference type="PANTHER" id="PTHR42953:SF3">
    <property type="entry name" value="HIGH-AFFINITY ZINC UPTAKE SYSTEM PROTEIN ZNUA"/>
    <property type="match status" value="1"/>
</dbReference>